<dbReference type="AlphaFoldDB" id="A0A1G6DXS8"/>
<evidence type="ECO:0000259" key="5">
    <source>
        <dbReference type="Pfam" id="PF02782"/>
    </source>
</evidence>
<dbReference type="InterPro" id="IPR018484">
    <property type="entry name" value="FGGY_N"/>
</dbReference>
<feature type="domain" description="Carbohydrate kinase FGGY C-terminal" evidence="5">
    <location>
        <begin position="263"/>
        <end position="449"/>
    </location>
</feature>
<dbReference type="Gene3D" id="3.30.420.40">
    <property type="match status" value="2"/>
</dbReference>
<protein>
    <submittedName>
        <fullName evidence="6">Xylulokinase</fullName>
    </submittedName>
</protein>
<reference evidence="6 7" key="1">
    <citation type="submission" date="2016-10" db="EMBL/GenBank/DDBJ databases">
        <authorList>
            <person name="de Groot N.N."/>
        </authorList>
    </citation>
    <scope>NUCLEOTIDE SEQUENCE [LARGE SCALE GENOMIC DNA]</scope>
    <source>
        <strain evidence="6 7">ATCC 35022</strain>
    </source>
</reference>
<dbReference type="RefSeq" id="WP_175478536.1">
    <property type="nucleotide sequence ID" value="NZ_FMXQ01000009.1"/>
</dbReference>
<keyword evidence="7" id="KW-1185">Reference proteome</keyword>
<evidence type="ECO:0000256" key="3">
    <source>
        <dbReference type="ARBA" id="ARBA00022777"/>
    </source>
</evidence>
<dbReference type="STRING" id="665467.SAMN02982931_03864"/>
<dbReference type="SUPFAM" id="SSF53067">
    <property type="entry name" value="Actin-like ATPase domain"/>
    <property type="match status" value="2"/>
</dbReference>
<proteinExistence type="inferred from homology"/>
<comment type="similarity">
    <text evidence="1">Belongs to the FGGY kinase family.</text>
</comment>
<sequence length="497" mass="51655">MTDLFIGLDAGSSVCKAAVFDRTGRMIAVRSERTPLARSESGRVEADPAVAWRAACRVIAEASAAAAGEGQIAGIGIAGAMVGAWVVGHDGNPVFPGMNWEDNRAQGLIDRMTAARPDLFSEIFKISGAAMQQGCTLPLTAALLEQEPAAMERARAVVSYKDWLRFKLTGELAADSSEAAVAPGDAVTQTRSDTLIELFGLTPHADLFPRVLPSAAIAGHVTAEAAAATGLPEGLPVATGSGDVIANVIGAGGLRPGAITGLLGTTCIMGLCTDRPVFEPLDVGVLFSLPERHWFRAMVNVAGTLNLDWAADLLCPDIAMQPDLFTRLTAMAESQPVGAHGVVYLPYLSESGIIAPVNDAAARASFAGLSPIHGRESLIRSVFEGVVFSIADLCDLLSAPTDAPILLTGGGGRNAIWCAMIAEVTGRQVIVPEGSEFGAKGAAFLAATALGSFATVVEASAVAATGGQTYEPRGNDREAWRAARSRYAEARDRMLDL</sequence>
<dbReference type="EMBL" id="FMXQ01000009">
    <property type="protein sequence ID" value="SDB49997.1"/>
    <property type="molecule type" value="Genomic_DNA"/>
</dbReference>
<feature type="domain" description="Carbohydrate kinase FGGY N-terminal" evidence="4">
    <location>
        <begin position="5"/>
        <end position="250"/>
    </location>
</feature>
<accession>A0A1G6DXS8</accession>
<dbReference type="PANTHER" id="PTHR43095">
    <property type="entry name" value="SUGAR KINASE"/>
    <property type="match status" value="1"/>
</dbReference>
<dbReference type="PIRSF" id="PIRSF000538">
    <property type="entry name" value="GlpK"/>
    <property type="match status" value="1"/>
</dbReference>
<dbReference type="InterPro" id="IPR000577">
    <property type="entry name" value="Carb_kinase_FGGY"/>
</dbReference>
<evidence type="ECO:0000256" key="1">
    <source>
        <dbReference type="ARBA" id="ARBA00009156"/>
    </source>
</evidence>
<dbReference type="InterPro" id="IPR043129">
    <property type="entry name" value="ATPase_NBD"/>
</dbReference>
<evidence type="ECO:0000313" key="6">
    <source>
        <dbReference type="EMBL" id="SDB49997.1"/>
    </source>
</evidence>
<name>A0A1G6DXS8_9HYPH</name>
<keyword evidence="2" id="KW-0808">Transferase</keyword>
<dbReference type="GO" id="GO:0005975">
    <property type="term" value="P:carbohydrate metabolic process"/>
    <property type="evidence" value="ECO:0007669"/>
    <property type="project" value="InterPro"/>
</dbReference>
<organism evidence="6 7">
    <name type="scientific">Bauldia litoralis</name>
    <dbReference type="NCBI Taxonomy" id="665467"/>
    <lineage>
        <taxon>Bacteria</taxon>
        <taxon>Pseudomonadati</taxon>
        <taxon>Pseudomonadota</taxon>
        <taxon>Alphaproteobacteria</taxon>
        <taxon>Hyphomicrobiales</taxon>
        <taxon>Kaistiaceae</taxon>
        <taxon>Bauldia</taxon>
    </lineage>
</organism>
<evidence type="ECO:0000256" key="2">
    <source>
        <dbReference type="ARBA" id="ARBA00022679"/>
    </source>
</evidence>
<dbReference type="Proteomes" id="UP000199071">
    <property type="component" value="Unassembled WGS sequence"/>
</dbReference>
<evidence type="ECO:0000259" key="4">
    <source>
        <dbReference type="Pfam" id="PF00370"/>
    </source>
</evidence>
<gene>
    <name evidence="6" type="ORF">SAMN02982931_03864</name>
</gene>
<dbReference type="PANTHER" id="PTHR43095:SF5">
    <property type="entry name" value="XYLULOSE KINASE"/>
    <property type="match status" value="1"/>
</dbReference>
<evidence type="ECO:0000313" key="7">
    <source>
        <dbReference type="Proteomes" id="UP000199071"/>
    </source>
</evidence>
<dbReference type="CDD" id="cd07802">
    <property type="entry name" value="ASKHA_NBD_FGGY_EcLyxK-like"/>
    <property type="match status" value="1"/>
</dbReference>
<dbReference type="GO" id="GO:0016301">
    <property type="term" value="F:kinase activity"/>
    <property type="evidence" value="ECO:0007669"/>
    <property type="project" value="UniProtKB-KW"/>
</dbReference>
<keyword evidence="3 6" id="KW-0418">Kinase</keyword>
<dbReference type="InterPro" id="IPR050406">
    <property type="entry name" value="FGGY_Carb_Kinase"/>
</dbReference>
<dbReference type="InterPro" id="IPR018485">
    <property type="entry name" value="FGGY_C"/>
</dbReference>
<dbReference type="Pfam" id="PF00370">
    <property type="entry name" value="FGGY_N"/>
    <property type="match status" value="1"/>
</dbReference>
<dbReference type="Pfam" id="PF02782">
    <property type="entry name" value="FGGY_C"/>
    <property type="match status" value="1"/>
</dbReference>